<name>A0A7R9C8Z8_TIMCR</name>
<evidence type="ECO:0000313" key="3">
    <source>
        <dbReference type="EMBL" id="CAD7392206.1"/>
    </source>
</evidence>
<evidence type="ECO:0000256" key="2">
    <source>
        <dbReference type="SAM" id="Phobius"/>
    </source>
</evidence>
<protein>
    <submittedName>
        <fullName evidence="3">Uncharacterized protein</fullName>
    </submittedName>
</protein>
<evidence type="ECO:0000256" key="1">
    <source>
        <dbReference type="SAM" id="MobiDB-lite"/>
    </source>
</evidence>
<dbReference type="EMBL" id="OC316505">
    <property type="protein sequence ID" value="CAD7392206.1"/>
    <property type="molecule type" value="Genomic_DNA"/>
</dbReference>
<reference evidence="3" key="1">
    <citation type="submission" date="2020-11" db="EMBL/GenBank/DDBJ databases">
        <authorList>
            <person name="Tran Van P."/>
        </authorList>
    </citation>
    <scope>NUCLEOTIDE SEQUENCE</scope>
</reference>
<organism evidence="3">
    <name type="scientific">Timema cristinae</name>
    <name type="common">Walking stick</name>
    <dbReference type="NCBI Taxonomy" id="61476"/>
    <lineage>
        <taxon>Eukaryota</taxon>
        <taxon>Metazoa</taxon>
        <taxon>Ecdysozoa</taxon>
        <taxon>Arthropoda</taxon>
        <taxon>Hexapoda</taxon>
        <taxon>Insecta</taxon>
        <taxon>Pterygota</taxon>
        <taxon>Neoptera</taxon>
        <taxon>Polyneoptera</taxon>
        <taxon>Phasmatodea</taxon>
        <taxon>Timematodea</taxon>
        <taxon>Timematoidea</taxon>
        <taxon>Timematidae</taxon>
        <taxon>Timema</taxon>
    </lineage>
</organism>
<keyword evidence="2" id="KW-0812">Transmembrane</keyword>
<feature type="region of interest" description="Disordered" evidence="1">
    <location>
        <begin position="125"/>
        <end position="149"/>
    </location>
</feature>
<proteinExistence type="predicted"/>
<accession>A0A7R9C8Z8</accession>
<keyword evidence="2" id="KW-0472">Membrane</keyword>
<feature type="transmembrane region" description="Helical" evidence="2">
    <location>
        <begin position="20"/>
        <end position="39"/>
    </location>
</feature>
<sequence length="149" mass="16549">MTYWPFEANGIHSWRSIQAVLLRCCPLPCWLFIVGLFLYSEVEEIYGLRAVCKNGAQTTTDDIPDFDRNKVSLDIPGELFGSSVNLVTRGSKAVGDVIMNAAQRVQRFIEALKPTVGGKLGVTATRTRRQHMGPNYDASPDLNTVDTTR</sequence>
<gene>
    <name evidence="3" type="ORF">TCEB3V08_LOCUS240</name>
</gene>
<keyword evidence="2" id="KW-1133">Transmembrane helix</keyword>
<dbReference type="AlphaFoldDB" id="A0A7R9C8Z8"/>